<evidence type="ECO:0000313" key="5">
    <source>
        <dbReference type="EMBL" id="MCC3272796.1"/>
    </source>
</evidence>
<evidence type="ECO:0000313" key="7">
    <source>
        <dbReference type="Proteomes" id="UP000829758"/>
    </source>
</evidence>
<dbReference type="PROSITE" id="PS00893">
    <property type="entry name" value="NUDIX_BOX"/>
    <property type="match status" value="1"/>
</dbReference>
<dbReference type="PRINTS" id="PR00502">
    <property type="entry name" value="NUDIXFAMILY"/>
</dbReference>
<evidence type="ECO:0000313" key="8">
    <source>
        <dbReference type="Proteomes" id="UP001155145"/>
    </source>
</evidence>
<keyword evidence="2 3" id="KW-0378">Hydrolase</keyword>
<dbReference type="EMBL" id="CP094984">
    <property type="protein sequence ID" value="UON91370.1"/>
    <property type="molecule type" value="Genomic_DNA"/>
</dbReference>
<dbReference type="Gene3D" id="3.90.79.10">
    <property type="entry name" value="Nucleoside Triphosphate Pyrophosphohydrolase"/>
    <property type="match status" value="1"/>
</dbReference>
<dbReference type="CDD" id="cd02883">
    <property type="entry name" value="NUDIX_Hydrolase"/>
    <property type="match status" value="1"/>
</dbReference>
<dbReference type="PROSITE" id="PS51462">
    <property type="entry name" value="NUDIX"/>
    <property type="match status" value="1"/>
</dbReference>
<dbReference type="Proteomes" id="UP001155145">
    <property type="component" value="Unassembled WGS sequence"/>
</dbReference>
<dbReference type="RefSeq" id="WP_227928829.1">
    <property type="nucleotide sequence ID" value="NZ_CP094984.1"/>
</dbReference>
<dbReference type="Proteomes" id="UP000829758">
    <property type="component" value="Chromosome"/>
</dbReference>
<dbReference type="GO" id="GO:0016787">
    <property type="term" value="F:hydrolase activity"/>
    <property type="evidence" value="ECO:0007669"/>
    <property type="project" value="UniProtKB-KW"/>
</dbReference>
<feature type="domain" description="Nudix hydrolase" evidence="4">
    <location>
        <begin position="6"/>
        <end position="141"/>
    </location>
</feature>
<dbReference type="AlphaFoldDB" id="A0A9X1M7S1"/>
<organism evidence="5 8">
    <name type="scientific">Arthrobacter zhangbolii</name>
    <dbReference type="NCBI Taxonomy" id="2886936"/>
    <lineage>
        <taxon>Bacteria</taxon>
        <taxon>Bacillati</taxon>
        <taxon>Actinomycetota</taxon>
        <taxon>Actinomycetes</taxon>
        <taxon>Micrococcales</taxon>
        <taxon>Micrococcaceae</taxon>
        <taxon>Arthrobacter</taxon>
    </lineage>
</organism>
<sequence length="154" mass="16438">MAADFDVRVGAYAVIIRDGELLLAHWNQFGNSRWTLPGGGLELGEDAPAAAVREVREETGFEVRLGALLGVDSHFIPPGRRMRGEPRLLHGLRIIYAAEITGGALRHETGGSTDQAAWFPLEEVASLDRTELVDAGLRLFGSPGAHSGPGTRAG</sequence>
<evidence type="ECO:0000313" key="6">
    <source>
        <dbReference type="EMBL" id="UON91370.1"/>
    </source>
</evidence>
<gene>
    <name evidence="5" type="ORF">LJ755_08640</name>
    <name evidence="6" type="ORF">MUK71_12280</name>
</gene>
<evidence type="ECO:0000256" key="3">
    <source>
        <dbReference type="RuleBase" id="RU003476"/>
    </source>
</evidence>
<dbReference type="InterPro" id="IPR020084">
    <property type="entry name" value="NUDIX_hydrolase_CS"/>
</dbReference>
<evidence type="ECO:0000259" key="4">
    <source>
        <dbReference type="PROSITE" id="PS51462"/>
    </source>
</evidence>
<dbReference type="InterPro" id="IPR000086">
    <property type="entry name" value="NUDIX_hydrolase_dom"/>
</dbReference>
<protein>
    <submittedName>
        <fullName evidence="5">NUDIX hydrolase</fullName>
    </submittedName>
</protein>
<evidence type="ECO:0000256" key="2">
    <source>
        <dbReference type="ARBA" id="ARBA00022801"/>
    </source>
</evidence>
<comment type="similarity">
    <text evidence="1 3">Belongs to the Nudix hydrolase family.</text>
</comment>
<dbReference type="PANTHER" id="PTHR43736:SF1">
    <property type="entry name" value="DIHYDRONEOPTERIN TRIPHOSPHATE DIPHOSPHATASE"/>
    <property type="match status" value="1"/>
</dbReference>
<evidence type="ECO:0000256" key="1">
    <source>
        <dbReference type="ARBA" id="ARBA00005582"/>
    </source>
</evidence>
<reference evidence="5" key="1">
    <citation type="submission" date="2021-10" db="EMBL/GenBank/DDBJ databases">
        <title>Novel species in genus Arthrobacter.</title>
        <authorList>
            <person name="Liu Y."/>
        </authorList>
    </citation>
    <scope>NUCLEOTIDE SEQUENCE</scope>
    <source>
        <strain evidence="7">zg-Y462</strain>
        <strain evidence="5">Zg-Y462</strain>
    </source>
</reference>
<accession>A0A9X1M7S1</accession>
<dbReference type="SUPFAM" id="SSF55811">
    <property type="entry name" value="Nudix"/>
    <property type="match status" value="1"/>
</dbReference>
<dbReference type="InterPro" id="IPR020476">
    <property type="entry name" value="Nudix_hydrolase"/>
</dbReference>
<dbReference type="EMBL" id="JAJFZT010000005">
    <property type="protein sequence ID" value="MCC3272796.1"/>
    <property type="molecule type" value="Genomic_DNA"/>
</dbReference>
<dbReference type="InterPro" id="IPR015797">
    <property type="entry name" value="NUDIX_hydrolase-like_dom_sf"/>
</dbReference>
<name>A0A9X1M7S1_9MICC</name>
<dbReference type="PANTHER" id="PTHR43736">
    <property type="entry name" value="ADP-RIBOSE PYROPHOSPHATASE"/>
    <property type="match status" value="1"/>
</dbReference>
<keyword evidence="7" id="KW-1185">Reference proteome</keyword>
<dbReference type="Pfam" id="PF00293">
    <property type="entry name" value="NUDIX"/>
    <property type="match status" value="1"/>
</dbReference>
<proteinExistence type="inferred from homology"/>